<feature type="region of interest" description="Disordered" evidence="4">
    <location>
        <begin position="162"/>
        <end position="220"/>
    </location>
</feature>
<feature type="compositionally biased region" description="Low complexity" evidence="4">
    <location>
        <begin position="52"/>
        <end position="79"/>
    </location>
</feature>
<keyword evidence="2 3" id="KW-0694">RNA-binding</keyword>
<name>A0A165GJD1_9APHY</name>
<feature type="region of interest" description="Disordered" evidence="4">
    <location>
        <begin position="799"/>
        <end position="895"/>
    </location>
</feature>
<dbReference type="InterPro" id="IPR000504">
    <property type="entry name" value="RRM_dom"/>
</dbReference>
<evidence type="ECO:0000259" key="5">
    <source>
        <dbReference type="PROSITE" id="PS50102"/>
    </source>
</evidence>
<dbReference type="SMART" id="SM00360">
    <property type="entry name" value="RRM"/>
    <property type="match status" value="2"/>
</dbReference>
<accession>A0A165GJD1</accession>
<gene>
    <name evidence="6" type="ORF">LAESUDRAFT_747766</name>
</gene>
<feature type="compositionally biased region" description="Polar residues" evidence="4">
    <location>
        <begin position="207"/>
        <end position="220"/>
    </location>
</feature>
<feature type="compositionally biased region" description="Polar residues" evidence="4">
    <location>
        <begin position="162"/>
        <end position="172"/>
    </location>
</feature>
<dbReference type="InterPro" id="IPR012677">
    <property type="entry name" value="Nucleotide-bd_a/b_plait_sf"/>
</dbReference>
<dbReference type="InterPro" id="IPR035979">
    <property type="entry name" value="RBD_domain_sf"/>
</dbReference>
<dbReference type="SUPFAM" id="SSF54928">
    <property type="entry name" value="RNA-binding domain, RBD"/>
    <property type="match status" value="1"/>
</dbReference>
<evidence type="ECO:0000313" key="7">
    <source>
        <dbReference type="Proteomes" id="UP000076871"/>
    </source>
</evidence>
<feature type="compositionally biased region" description="Polar residues" evidence="4">
    <location>
        <begin position="830"/>
        <end position="839"/>
    </location>
</feature>
<dbReference type="STRING" id="1314785.A0A165GJD1"/>
<dbReference type="RefSeq" id="XP_040768173.1">
    <property type="nucleotide sequence ID" value="XM_040911488.1"/>
</dbReference>
<feature type="compositionally biased region" description="Polar residues" evidence="4">
    <location>
        <begin position="29"/>
        <end position="48"/>
    </location>
</feature>
<feature type="domain" description="RRM" evidence="5">
    <location>
        <begin position="225"/>
        <end position="299"/>
    </location>
</feature>
<protein>
    <recommendedName>
        <fullName evidence="5">RRM domain-containing protein</fullName>
    </recommendedName>
</protein>
<keyword evidence="1" id="KW-0677">Repeat</keyword>
<evidence type="ECO:0000256" key="3">
    <source>
        <dbReference type="PROSITE-ProRule" id="PRU00176"/>
    </source>
</evidence>
<dbReference type="OrthoDB" id="271725at2759"/>
<dbReference type="EMBL" id="KV427609">
    <property type="protein sequence ID" value="KZT10433.1"/>
    <property type="molecule type" value="Genomic_DNA"/>
</dbReference>
<evidence type="ECO:0000256" key="1">
    <source>
        <dbReference type="ARBA" id="ARBA00022737"/>
    </source>
</evidence>
<dbReference type="Pfam" id="PF00076">
    <property type="entry name" value="RRM_1"/>
    <property type="match status" value="2"/>
</dbReference>
<feature type="domain" description="RRM" evidence="5">
    <location>
        <begin position="343"/>
        <end position="426"/>
    </location>
</feature>
<keyword evidence="7" id="KW-1185">Reference proteome</keyword>
<feature type="compositionally biased region" description="Polar residues" evidence="4">
    <location>
        <begin position="878"/>
        <end position="895"/>
    </location>
</feature>
<organism evidence="6 7">
    <name type="scientific">Laetiporus sulphureus 93-53</name>
    <dbReference type="NCBI Taxonomy" id="1314785"/>
    <lineage>
        <taxon>Eukaryota</taxon>
        <taxon>Fungi</taxon>
        <taxon>Dikarya</taxon>
        <taxon>Basidiomycota</taxon>
        <taxon>Agaricomycotina</taxon>
        <taxon>Agaricomycetes</taxon>
        <taxon>Polyporales</taxon>
        <taxon>Laetiporus</taxon>
    </lineage>
</organism>
<dbReference type="Proteomes" id="UP000076871">
    <property type="component" value="Unassembled WGS sequence"/>
</dbReference>
<feature type="region of interest" description="Disordered" evidence="4">
    <location>
        <begin position="1"/>
        <end position="79"/>
    </location>
</feature>
<dbReference type="InParanoid" id="A0A165GJD1"/>
<dbReference type="Gene3D" id="3.30.70.330">
    <property type="match status" value="2"/>
</dbReference>
<feature type="compositionally biased region" description="Low complexity" evidence="4">
    <location>
        <begin position="8"/>
        <end position="21"/>
    </location>
</feature>
<evidence type="ECO:0000256" key="2">
    <source>
        <dbReference type="ARBA" id="ARBA00022884"/>
    </source>
</evidence>
<evidence type="ECO:0000256" key="4">
    <source>
        <dbReference type="SAM" id="MobiDB-lite"/>
    </source>
</evidence>
<dbReference type="GeneID" id="63828516"/>
<proteinExistence type="predicted"/>
<reference evidence="6 7" key="1">
    <citation type="journal article" date="2016" name="Mol. Biol. Evol.">
        <title>Comparative Genomics of Early-Diverging Mushroom-Forming Fungi Provides Insights into the Origins of Lignocellulose Decay Capabilities.</title>
        <authorList>
            <person name="Nagy L.G."/>
            <person name="Riley R."/>
            <person name="Tritt A."/>
            <person name="Adam C."/>
            <person name="Daum C."/>
            <person name="Floudas D."/>
            <person name="Sun H."/>
            <person name="Yadav J.S."/>
            <person name="Pangilinan J."/>
            <person name="Larsson K.H."/>
            <person name="Matsuura K."/>
            <person name="Barry K."/>
            <person name="Labutti K."/>
            <person name="Kuo R."/>
            <person name="Ohm R.A."/>
            <person name="Bhattacharya S.S."/>
            <person name="Shirouzu T."/>
            <person name="Yoshinaga Y."/>
            <person name="Martin F.M."/>
            <person name="Grigoriev I.V."/>
            <person name="Hibbett D.S."/>
        </authorList>
    </citation>
    <scope>NUCLEOTIDE SEQUENCE [LARGE SCALE GENOMIC DNA]</scope>
    <source>
        <strain evidence="6 7">93-53</strain>
    </source>
</reference>
<dbReference type="PANTHER" id="PTHR24012">
    <property type="entry name" value="RNA BINDING PROTEIN"/>
    <property type="match status" value="1"/>
</dbReference>
<sequence length="927" mass="100860">MSMYTHETQSSSSSLSSTTQHAHQHSPRRSSPLSQTLTTDHDTSTNNPPVSPGSSITSDSGSSRYHCASSDSFVSSNDSSSLQSLSREVSSSDVSHQRCQLSSASEGFNVARPIASMLSASAPQFQSRILDAPIDIHKLAPAVSVPVKVAVHAITPHVTEQAVGTPSLPTSGQGAGALPASQTSASDSRMAPMNTPQSADGCKETSPVKSQPMDAQTQSSEFRTPNVYINGLPPNFPEEDLFKMTHEFGQVLSVRTFTRHVCDKPSGYGFVLFDTIEAAEKCVESLRKYRNLHPSFSKQIHKIPGTIYSSSSFTPGGPNSDIHRLPADSFKARMEQLKDTTSTNLYMEGLPLSIDDQTLAALVRPYRIMSSRFFQTRLSNPPRMIAFVRLETREAAEEVVERLHGRLVRGWEKDSGCRISVRFADTTEQRELRRLERMNRDGDNSPGRITMAQAALLNLNGTQLNPRLTSSPLMRADLGYLQNGVNANSPLLSGRLASNLPLSSVSSTLPLAQQPFLQSLDPMRGMSLLAGGEMCDGLISDASRLMRPGIILPHPSLLQDDSSSLQNAQLQSSMGTGVGGLAARADNGFTPMERMLLQAHVQRQQVWNLLENQMENQYGASLLDQARGVMDSPVSGKSTLGREPTRRLLDVLPPMSEDDFHAQGPLQQQQSLVDLGDANNLLRLGAENRSSFPLGSGSHSALVHQQHQRNRTHASHARVEVEGDNNAQALHMRSTTFPSQYLSNRSSQSLLTTFTSQDRAVNSSTSNNKTNHIHSMSSTIIGSASHYDNRSSSTNYLVNSKHNSLDRTSLRSADPDDSNAPFVREGRQPTAATMFSEQDNTGKHDSRTASIRTNRLPPRPASNDEDHSPLVSPALTHSGRTPVSLSPATPFFNSDRTFEGPAMIAAEGIREVRLDIGEQQKKSVGGH</sequence>
<dbReference type="AlphaFoldDB" id="A0A165GJD1"/>
<dbReference type="PROSITE" id="PS50102">
    <property type="entry name" value="RRM"/>
    <property type="match status" value="2"/>
</dbReference>
<dbReference type="GO" id="GO:0003723">
    <property type="term" value="F:RNA binding"/>
    <property type="evidence" value="ECO:0007669"/>
    <property type="project" value="UniProtKB-UniRule"/>
</dbReference>
<evidence type="ECO:0000313" key="6">
    <source>
        <dbReference type="EMBL" id="KZT10433.1"/>
    </source>
</evidence>